<keyword evidence="3 6" id="KW-0812">Transmembrane</keyword>
<feature type="transmembrane region" description="Helical" evidence="6">
    <location>
        <begin position="165"/>
        <end position="184"/>
    </location>
</feature>
<feature type="transmembrane region" description="Helical" evidence="6">
    <location>
        <begin position="191"/>
        <end position="206"/>
    </location>
</feature>
<evidence type="ECO:0000256" key="3">
    <source>
        <dbReference type="ARBA" id="ARBA00022692"/>
    </source>
</evidence>
<feature type="transmembrane region" description="Helical" evidence="6">
    <location>
        <begin position="244"/>
        <end position="268"/>
    </location>
</feature>
<evidence type="ECO:0000256" key="2">
    <source>
        <dbReference type="ARBA" id="ARBA00009012"/>
    </source>
</evidence>
<evidence type="ECO:0000313" key="7">
    <source>
        <dbReference type="EMBL" id="MBV0901677.1"/>
    </source>
</evidence>
<protein>
    <submittedName>
        <fullName evidence="7">DUF92 domain-containing protein</fullName>
    </submittedName>
</protein>
<feature type="transmembrane region" description="Helical" evidence="6">
    <location>
        <begin position="33"/>
        <end position="52"/>
    </location>
</feature>
<dbReference type="PANTHER" id="PTHR13353:SF5">
    <property type="entry name" value="TRANSMEMBRANE PROTEIN 19"/>
    <property type="match status" value="1"/>
</dbReference>
<feature type="transmembrane region" description="Helical" evidence="6">
    <location>
        <begin position="399"/>
        <end position="421"/>
    </location>
</feature>
<keyword evidence="4 6" id="KW-1133">Transmembrane helix</keyword>
<feature type="transmembrane region" description="Helical" evidence="6">
    <location>
        <begin position="433"/>
        <end position="452"/>
    </location>
</feature>
<dbReference type="Pfam" id="PF01940">
    <property type="entry name" value="DUF92"/>
    <property type="match status" value="1"/>
</dbReference>
<dbReference type="GO" id="GO:0016020">
    <property type="term" value="C:membrane"/>
    <property type="evidence" value="ECO:0007669"/>
    <property type="project" value="UniProtKB-SubCell"/>
</dbReference>
<dbReference type="RefSeq" id="WP_162412876.1">
    <property type="nucleotide sequence ID" value="NZ_JAHQXE010000002.1"/>
</dbReference>
<feature type="transmembrane region" description="Helical" evidence="6">
    <location>
        <begin position="73"/>
        <end position="91"/>
    </location>
</feature>
<dbReference type="AlphaFoldDB" id="A0AA41KF44"/>
<name>A0AA41KF44_9EURY</name>
<evidence type="ECO:0000256" key="4">
    <source>
        <dbReference type="ARBA" id="ARBA00022989"/>
    </source>
</evidence>
<evidence type="ECO:0000313" key="8">
    <source>
        <dbReference type="Proteomes" id="UP001166304"/>
    </source>
</evidence>
<comment type="similarity">
    <text evidence="2">Belongs to the TMEM19 family.</text>
</comment>
<feature type="transmembrane region" description="Helical" evidence="6">
    <location>
        <begin position="212"/>
        <end position="232"/>
    </location>
</feature>
<evidence type="ECO:0000256" key="1">
    <source>
        <dbReference type="ARBA" id="ARBA00004141"/>
    </source>
</evidence>
<gene>
    <name evidence="7" type="ORF">KTS37_07725</name>
</gene>
<feature type="transmembrane region" description="Helical" evidence="6">
    <location>
        <begin position="370"/>
        <end position="392"/>
    </location>
</feature>
<keyword evidence="5 6" id="KW-0472">Membrane</keyword>
<dbReference type="PANTHER" id="PTHR13353">
    <property type="entry name" value="TRANSMEMBRANE PROTEIN 19"/>
    <property type="match status" value="1"/>
</dbReference>
<dbReference type="EMBL" id="JAHQXE010000002">
    <property type="protein sequence ID" value="MBV0901677.1"/>
    <property type="molecule type" value="Genomic_DNA"/>
</dbReference>
<accession>A0AA41KF44</accession>
<comment type="caution">
    <text evidence="7">The sequence shown here is derived from an EMBL/GenBank/DDBJ whole genome shotgun (WGS) entry which is preliminary data.</text>
</comment>
<proteinExistence type="inferred from homology"/>
<feature type="transmembrane region" description="Helical" evidence="6">
    <location>
        <begin position="298"/>
        <end position="314"/>
    </location>
</feature>
<organism evidence="7 8">
    <name type="scientific">Haloarcula salina</name>
    <dbReference type="NCBI Taxonomy" id="1429914"/>
    <lineage>
        <taxon>Archaea</taxon>
        <taxon>Methanobacteriati</taxon>
        <taxon>Methanobacteriota</taxon>
        <taxon>Stenosarchaea group</taxon>
        <taxon>Halobacteria</taxon>
        <taxon>Halobacteriales</taxon>
        <taxon>Haloarculaceae</taxon>
        <taxon>Haloarcula</taxon>
    </lineage>
</organism>
<dbReference type="Proteomes" id="UP001166304">
    <property type="component" value="Unassembled WGS sequence"/>
</dbReference>
<feature type="transmembrane region" description="Helical" evidence="6">
    <location>
        <begin position="97"/>
        <end position="113"/>
    </location>
</feature>
<feature type="transmembrane region" description="Helical" evidence="6">
    <location>
        <begin position="326"/>
        <end position="350"/>
    </location>
</feature>
<sequence>MTSTVRRAGGFAAVGTLAFVVPAATGVRSLDLATVAAVAPFVAVAAVAVTAVDQGSSWFDLFARPGDYEDGKLYGLAAFALAAAGLALLAVRFGLPVPVFVGVVLLVAYGNLGQRLAYTVRTDEFVATAGFVVVGFVAAVAGQVFGTRIQTAVGASGADPLAVPTVLFLGASGAFVAALLRSVLFERDDPLVMLTVGLLLWLFFELDPSVTAQRVVVALAVTVLLGYLSYALDTASLPGMLTGVLLSFLTIVLGGFGWFAMLITFFGLGGLSTKFRYDEKLERGIAEENEGARGSGNVLANSIVALFAVVAAAASPSHIAVDPVLFFYAFAGAVAAAMTDTFSSEFGGLYDNPRLITTLERVEPGTDGGVTWQGVAAGLVGAGLIAGIAALLQHVSPLGGGVILLCGLVGMTVDSLLGATVEGSVVGNQGVNMLATLAAAITGTGLVVAVGLV</sequence>
<dbReference type="InterPro" id="IPR002794">
    <property type="entry name" value="DUF92_TMEM19"/>
</dbReference>
<feature type="transmembrane region" description="Helical" evidence="6">
    <location>
        <begin position="125"/>
        <end position="145"/>
    </location>
</feature>
<evidence type="ECO:0000256" key="5">
    <source>
        <dbReference type="ARBA" id="ARBA00023136"/>
    </source>
</evidence>
<reference evidence="7" key="1">
    <citation type="submission" date="2021-06" db="EMBL/GenBank/DDBJ databases">
        <title>New haloarchaea isolates fom saline soil.</title>
        <authorList>
            <person name="Duran-Viseras A."/>
            <person name="Sanchez-Porro C.S."/>
            <person name="Ventosa A."/>
        </authorList>
    </citation>
    <scope>NUCLEOTIDE SEQUENCE</scope>
    <source>
        <strain evidence="7">JCM 18369</strain>
    </source>
</reference>
<comment type="subcellular location">
    <subcellularLocation>
        <location evidence="1">Membrane</location>
        <topology evidence="1">Multi-pass membrane protein</topology>
    </subcellularLocation>
</comment>
<keyword evidence="8" id="KW-1185">Reference proteome</keyword>
<evidence type="ECO:0000256" key="6">
    <source>
        <dbReference type="SAM" id="Phobius"/>
    </source>
</evidence>